<proteinExistence type="predicted"/>
<keyword evidence="2" id="KW-1185">Reference proteome</keyword>
<name>A0AAV4XJF3_CAEEX</name>
<reference evidence="1 2" key="1">
    <citation type="submission" date="2021-06" db="EMBL/GenBank/DDBJ databases">
        <title>Caerostris extrusa draft genome.</title>
        <authorList>
            <person name="Kono N."/>
            <person name="Arakawa K."/>
        </authorList>
    </citation>
    <scope>NUCLEOTIDE SEQUENCE [LARGE SCALE GENOMIC DNA]</scope>
</reference>
<evidence type="ECO:0000313" key="2">
    <source>
        <dbReference type="Proteomes" id="UP001054945"/>
    </source>
</evidence>
<comment type="caution">
    <text evidence="1">The sequence shown here is derived from an EMBL/GenBank/DDBJ whole genome shotgun (WGS) entry which is preliminary data.</text>
</comment>
<gene>
    <name evidence="1" type="ORF">CEXT_579361</name>
</gene>
<organism evidence="1 2">
    <name type="scientific">Caerostris extrusa</name>
    <name type="common">Bark spider</name>
    <name type="synonym">Caerostris bankana</name>
    <dbReference type="NCBI Taxonomy" id="172846"/>
    <lineage>
        <taxon>Eukaryota</taxon>
        <taxon>Metazoa</taxon>
        <taxon>Ecdysozoa</taxon>
        <taxon>Arthropoda</taxon>
        <taxon>Chelicerata</taxon>
        <taxon>Arachnida</taxon>
        <taxon>Araneae</taxon>
        <taxon>Araneomorphae</taxon>
        <taxon>Entelegynae</taxon>
        <taxon>Araneoidea</taxon>
        <taxon>Araneidae</taxon>
        <taxon>Caerostris</taxon>
    </lineage>
</organism>
<dbReference type="AlphaFoldDB" id="A0AAV4XJF3"/>
<protein>
    <submittedName>
        <fullName evidence="1">Uncharacterized protein</fullName>
    </submittedName>
</protein>
<dbReference type="Proteomes" id="UP001054945">
    <property type="component" value="Unassembled WGS sequence"/>
</dbReference>
<sequence length="129" mass="14622">MYKEPFPQKKRTVIFFPPNLRHGESVGLTVHSQTFPITAERSVGWDRQYGGTAVEKKNEHRAFKFQIRGVFINQFNFWLQINGISPPSFNHCVVIGGSPESTAHVTMERIPSSKFVGKLNGSIFGQLEK</sequence>
<accession>A0AAV4XJF3</accession>
<evidence type="ECO:0000313" key="1">
    <source>
        <dbReference type="EMBL" id="GIY94050.1"/>
    </source>
</evidence>
<dbReference type="EMBL" id="BPLR01017738">
    <property type="protein sequence ID" value="GIY94050.1"/>
    <property type="molecule type" value="Genomic_DNA"/>
</dbReference>